<accession>A0A314L3F5</accession>
<dbReference type="EMBL" id="MJEQ01000485">
    <property type="protein sequence ID" value="OIT36015.1"/>
    <property type="molecule type" value="Genomic_DNA"/>
</dbReference>
<evidence type="ECO:0000313" key="1">
    <source>
        <dbReference type="EMBL" id="OIT36015.1"/>
    </source>
</evidence>
<feature type="non-terminal residue" evidence="1">
    <location>
        <position position="1"/>
    </location>
</feature>
<dbReference type="Gramene" id="OIT36015">
    <property type="protein sequence ID" value="OIT36015"/>
    <property type="gene ID" value="A4A49_60289"/>
</dbReference>
<dbReference type="AlphaFoldDB" id="A0A314L3F5"/>
<comment type="caution">
    <text evidence="1">The sequence shown here is derived from an EMBL/GenBank/DDBJ whole genome shotgun (WGS) entry which is preliminary data.</text>
</comment>
<protein>
    <submittedName>
        <fullName evidence="1">Uncharacterized protein</fullName>
    </submittedName>
</protein>
<dbReference type="SMR" id="A0A314L3F5"/>
<reference evidence="1" key="1">
    <citation type="submission" date="2016-11" db="EMBL/GenBank/DDBJ databases">
        <title>The genome of Nicotiana attenuata.</title>
        <authorList>
            <person name="Xu S."/>
            <person name="Brockmoeller T."/>
            <person name="Gaquerel E."/>
            <person name="Navarro A."/>
            <person name="Kuhl H."/>
            <person name="Gase K."/>
            <person name="Ling Z."/>
            <person name="Zhou W."/>
            <person name="Kreitzer C."/>
            <person name="Stanke M."/>
            <person name="Tang H."/>
            <person name="Lyons E."/>
            <person name="Pandey P."/>
            <person name="Pandey S.P."/>
            <person name="Timmermann B."/>
            <person name="Baldwin I.T."/>
        </authorList>
    </citation>
    <scope>NUCLEOTIDE SEQUENCE [LARGE SCALE GENOMIC DNA]</scope>
    <source>
        <strain evidence="1">UT</strain>
    </source>
</reference>
<proteinExistence type="predicted"/>
<name>A0A314L3F5_NICAT</name>
<organism evidence="1 2">
    <name type="scientific">Nicotiana attenuata</name>
    <name type="common">Coyote tobacco</name>
    <dbReference type="NCBI Taxonomy" id="49451"/>
    <lineage>
        <taxon>Eukaryota</taxon>
        <taxon>Viridiplantae</taxon>
        <taxon>Streptophyta</taxon>
        <taxon>Embryophyta</taxon>
        <taxon>Tracheophyta</taxon>
        <taxon>Spermatophyta</taxon>
        <taxon>Magnoliopsida</taxon>
        <taxon>eudicotyledons</taxon>
        <taxon>Gunneridae</taxon>
        <taxon>Pentapetalae</taxon>
        <taxon>asterids</taxon>
        <taxon>lamiids</taxon>
        <taxon>Solanales</taxon>
        <taxon>Solanaceae</taxon>
        <taxon>Nicotianoideae</taxon>
        <taxon>Nicotianeae</taxon>
        <taxon>Nicotiana</taxon>
    </lineage>
</organism>
<evidence type="ECO:0000313" key="2">
    <source>
        <dbReference type="Proteomes" id="UP000187609"/>
    </source>
</evidence>
<gene>
    <name evidence="1" type="ORF">A4A49_60289</name>
</gene>
<keyword evidence="2" id="KW-1185">Reference proteome</keyword>
<dbReference type="Proteomes" id="UP000187609">
    <property type="component" value="Unassembled WGS sequence"/>
</dbReference>
<sequence>RKDPHFIAPGNASLIKDWREDVEERAREGFRSLCASRYLFKITTVPFRAAVGRPPIGGRVGWVVPLTLQPIFLTACWPGLERVKLITTS</sequence>